<dbReference type="AlphaFoldDB" id="A0A7W8FVR6"/>
<sequence length="187" mass="21024">MASNLEMMKLIFDPKTEAILHAVKTTGKTVKEIASGIEEKPSRLYYPIQKLLATGLLEVSEEKQVGNLIEKYYSSQHLFGGGDTMQFEGELAARNADFLLPMILMSVNKGVALLKDDLEHGLKDPEQTYSRSMYTEATASLTHDEWLKVNDMIRFMLDSRDSAGKEGAKEYTFSLLTYESEQKPADD</sequence>
<name>A0A7W8FVR6_9BACL</name>
<evidence type="ECO:0000313" key="1">
    <source>
        <dbReference type="EMBL" id="MBB5181147.1"/>
    </source>
</evidence>
<dbReference type="OrthoDB" id="9788770at2"/>
<dbReference type="EMBL" id="JACHHE010000007">
    <property type="protein sequence ID" value="MBB5181147.1"/>
    <property type="molecule type" value="Genomic_DNA"/>
</dbReference>
<dbReference type="Gene3D" id="1.10.10.10">
    <property type="entry name" value="Winged helix-like DNA-binding domain superfamily/Winged helix DNA-binding domain"/>
    <property type="match status" value="1"/>
</dbReference>
<keyword evidence="2" id="KW-1185">Reference proteome</keyword>
<evidence type="ECO:0000313" key="2">
    <source>
        <dbReference type="Proteomes" id="UP000525923"/>
    </source>
</evidence>
<dbReference type="RefSeq" id="WP_135502506.1">
    <property type="nucleotide sequence ID" value="NZ_JACHHE010000007.1"/>
</dbReference>
<proteinExistence type="predicted"/>
<gene>
    <name evidence="1" type="ORF">HNQ44_002612</name>
</gene>
<dbReference type="Proteomes" id="UP000525923">
    <property type="component" value="Unassembled WGS sequence"/>
</dbReference>
<protein>
    <submittedName>
        <fullName evidence="1">Uncharacterized protein</fullName>
    </submittedName>
</protein>
<accession>A0A7W8FVR6</accession>
<dbReference type="InterPro" id="IPR036390">
    <property type="entry name" value="WH_DNA-bd_sf"/>
</dbReference>
<organism evidence="1 2">
    <name type="scientific">Planococcus koreensis</name>
    <dbReference type="NCBI Taxonomy" id="112331"/>
    <lineage>
        <taxon>Bacteria</taxon>
        <taxon>Bacillati</taxon>
        <taxon>Bacillota</taxon>
        <taxon>Bacilli</taxon>
        <taxon>Bacillales</taxon>
        <taxon>Caryophanaceae</taxon>
        <taxon>Planococcus</taxon>
    </lineage>
</organism>
<comment type="caution">
    <text evidence="1">The sequence shown here is derived from an EMBL/GenBank/DDBJ whole genome shotgun (WGS) entry which is preliminary data.</text>
</comment>
<dbReference type="InterPro" id="IPR036388">
    <property type="entry name" value="WH-like_DNA-bd_sf"/>
</dbReference>
<reference evidence="1 2" key="1">
    <citation type="submission" date="2020-08" db="EMBL/GenBank/DDBJ databases">
        <title>Genomic Encyclopedia of Type Strains, Phase IV (KMG-IV): sequencing the most valuable type-strain genomes for metagenomic binning, comparative biology and taxonomic classification.</title>
        <authorList>
            <person name="Goeker M."/>
        </authorList>
    </citation>
    <scope>NUCLEOTIDE SEQUENCE [LARGE SCALE GENOMIC DNA]</scope>
    <source>
        <strain evidence="1 2">DSM 15895</strain>
    </source>
</reference>
<dbReference type="SUPFAM" id="SSF46785">
    <property type="entry name" value="Winged helix' DNA-binding domain"/>
    <property type="match status" value="1"/>
</dbReference>